<dbReference type="EMBL" id="GL435746">
    <property type="protein sequence ID" value="EFN72776.1"/>
    <property type="molecule type" value="Genomic_DNA"/>
</dbReference>
<proteinExistence type="predicted"/>
<dbReference type="InParanoid" id="E2A1B6"/>
<evidence type="ECO:0000313" key="1">
    <source>
        <dbReference type="EMBL" id="EFN72776.1"/>
    </source>
</evidence>
<sequence>MHEINVRQAVETLSEGKVIESDNPGQFRGRKDRLRSKSFHWGSISLAQRVNVGPRELRQRARIEERNTPSARITGLVDLTDQFDANHSNCSGFPYFVLILYTCTKIQYVRVQIFTNVEWLTTHAIQKWSGILSLVTFPTAPASRGEDVIHACDATRIVLPHRRTGVELCRIRSRPRIHLSAITCPLEEDEEEEEEANSGLASDRVVGIRIADRESREHGSDDTPCFTAAGPFINHGFRIFHAADAVADRDSAGELAAVFGLARQLTMSDAFFFSICLYQLTALLLHFGKILCIENEIFID</sequence>
<dbReference type="AlphaFoldDB" id="E2A1B6"/>
<name>E2A1B6_CAMFO</name>
<accession>E2A1B6</accession>
<gene>
    <name evidence="1" type="ORF">EAG_16175</name>
</gene>
<evidence type="ECO:0000313" key="2">
    <source>
        <dbReference type="Proteomes" id="UP000000311"/>
    </source>
</evidence>
<dbReference type="Proteomes" id="UP000000311">
    <property type="component" value="Unassembled WGS sequence"/>
</dbReference>
<reference evidence="1 2" key="1">
    <citation type="journal article" date="2010" name="Science">
        <title>Genomic comparison of the ants Camponotus floridanus and Harpegnathos saltator.</title>
        <authorList>
            <person name="Bonasio R."/>
            <person name="Zhang G."/>
            <person name="Ye C."/>
            <person name="Mutti N.S."/>
            <person name="Fang X."/>
            <person name="Qin N."/>
            <person name="Donahue G."/>
            <person name="Yang P."/>
            <person name="Li Q."/>
            <person name="Li C."/>
            <person name="Zhang P."/>
            <person name="Huang Z."/>
            <person name="Berger S.L."/>
            <person name="Reinberg D."/>
            <person name="Wang J."/>
            <person name="Liebig J."/>
        </authorList>
    </citation>
    <scope>NUCLEOTIDE SEQUENCE [LARGE SCALE GENOMIC DNA]</scope>
    <source>
        <strain evidence="2">C129</strain>
    </source>
</reference>
<keyword evidence="2" id="KW-1185">Reference proteome</keyword>
<protein>
    <submittedName>
        <fullName evidence="1">Uncharacterized protein</fullName>
    </submittedName>
</protein>
<organism evidence="2">
    <name type="scientific">Camponotus floridanus</name>
    <name type="common">Florida carpenter ant</name>
    <dbReference type="NCBI Taxonomy" id="104421"/>
    <lineage>
        <taxon>Eukaryota</taxon>
        <taxon>Metazoa</taxon>
        <taxon>Ecdysozoa</taxon>
        <taxon>Arthropoda</taxon>
        <taxon>Hexapoda</taxon>
        <taxon>Insecta</taxon>
        <taxon>Pterygota</taxon>
        <taxon>Neoptera</taxon>
        <taxon>Endopterygota</taxon>
        <taxon>Hymenoptera</taxon>
        <taxon>Apocrita</taxon>
        <taxon>Aculeata</taxon>
        <taxon>Formicoidea</taxon>
        <taxon>Formicidae</taxon>
        <taxon>Formicinae</taxon>
        <taxon>Camponotus</taxon>
    </lineage>
</organism>